<proteinExistence type="predicted"/>
<dbReference type="NCBIfam" id="NF040734">
    <property type="entry name" value="CC-COOH_SaoC"/>
    <property type="match status" value="1"/>
</dbReference>
<keyword evidence="2" id="KW-1185">Reference proteome</keyword>
<name>A0A9W6GJE5_9FUSO</name>
<sequence length="144" mass="16588">MRKVIFIFFIGFIFYTYSSQEIFQEDIDQKNPLLKIFQDEYSNRVILTKEGDITDDGIGDLIIIYEVSKSEKRMVVVLGGSERLTSSVKAPVERQSIKLKNIDEKAQMEFIVSGYKGSKLGYAIYRIEDNRIIDLFGEGMDECC</sequence>
<gene>
    <name evidence="1" type="ORF">PM10SUCC1_05800</name>
</gene>
<organism evidence="1 2">
    <name type="scientific">Propionigenium maris DSM 9537</name>
    <dbReference type="NCBI Taxonomy" id="1123000"/>
    <lineage>
        <taxon>Bacteria</taxon>
        <taxon>Fusobacteriati</taxon>
        <taxon>Fusobacteriota</taxon>
        <taxon>Fusobacteriia</taxon>
        <taxon>Fusobacteriales</taxon>
        <taxon>Fusobacteriaceae</taxon>
        <taxon>Propionigenium</taxon>
    </lineage>
</organism>
<accession>A0A9W6GJE5</accession>
<comment type="caution">
    <text evidence="1">The sequence shown here is derived from an EMBL/GenBank/DDBJ whole genome shotgun (WGS) entry which is preliminary data.</text>
</comment>
<dbReference type="AlphaFoldDB" id="A0A9W6GJE5"/>
<evidence type="ECO:0000313" key="2">
    <source>
        <dbReference type="Proteomes" id="UP001144471"/>
    </source>
</evidence>
<dbReference type="Proteomes" id="UP001144471">
    <property type="component" value="Unassembled WGS sequence"/>
</dbReference>
<reference evidence="1" key="1">
    <citation type="submission" date="2022-12" db="EMBL/GenBank/DDBJ databases">
        <title>Reference genome sequencing for broad-spectrum identification of bacterial and archaeal isolates by mass spectrometry.</title>
        <authorList>
            <person name="Sekiguchi Y."/>
            <person name="Tourlousse D.M."/>
        </authorList>
    </citation>
    <scope>NUCLEOTIDE SEQUENCE</scope>
    <source>
        <strain evidence="1">10succ1</strain>
    </source>
</reference>
<protein>
    <submittedName>
        <fullName evidence="1">Uncharacterized protein</fullName>
    </submittedName>
</protein>
<dbReference type="EMBL" id="BSDY01000002">
    <property type="protein sequence ID" value="GLI55065.1"/>
    <property type="molecule type" value="Genomic_DNA"/>
</dbReference>
<dbReference type="RefSeq" id="WP_281833306.1">
    <property type="nucleotide sequence ID" value="NZ_BSDY01000002.1"/>
</dbReference>
<evidence type="ECO:0000313" key="1">
    <source>
        <dbReference type="EMBL" id="GLI55065.1"/>
    </source>
</evidence>